<dbReference type="Proteomes" id="UP000030649">
    <property type="component" value="Unassembled WGS sequence"/>
</dbReference>
<dbReference type="STRING" id="1238424.J07HQW1_01225"/>
<dbReference type="AlphaFoldDB" id="U1N472"/>
<protein>
    <submittedName>
        <fullName evidence="1">Uncharacterized protein</fullName>
    </submittedName>
</protein>
<reference evidence="1 2" key="1">
    <citation type="journal article" date="2013" name="PLoS ONE">
        <title>Assembly-driven community genomics of a hypersaline microbial ecosystem.</title>
        <authorList>
            <person name="Podell S."/>
            <person name="Ugalde J.A."/>
            <person name="Narasingarao P."/>
            <person name="Banfield J.F."/>
            <person name="Heidelberg K.B."/>
            <person name="Allen E.E."/>
        </authorList>
    </citation>
    <scope>NUCLEOTIDE SEQUENCE [LARGE SCALE GENOMIC DNA]</scope>
    <source>
        <strain evidence="2">J07HQW1</strain>
    </source>
</reference>
<dbReference type="HOGENOM" id="CLU_1544181_0_0_2"/>
<organism evidence="1 2">
    <name type="scientific">Haloquadratum walsbyi J07HQW1</name>
    <dbReference type="NCBI Taxonomy" id="1238424"/>
    <lineage>
        <taxon>Archaea</taxon>
        <taxon>Methanobacteriati</taxon>
        <taxon>Methanobacteriota</taxon>
        <taxon>Stenosarchaea group</taxon>
        <taxon>Halobacteria</taxon>
        <taxon>Halobacteriales</taxon>
        <taxon>Haloferacaceae</taxon>
        <taxon>Haloquadratum</taxon>
    </lineage>
</organism>
<evidence type="ECO:0000313" key="1">
    <source>
        <dbReference type="EMBL" id="ERG91193.1"/>
    </source>
</evidence>
<proteinExistence type="predicted"/>
<sequence length="173" mass="18895">MIIESGYAGKISSIHIETSVSRSPAHVRHLSADRVIRVAIISIFHRKSITKAAASTHMQEPTPTTDWPDDPLSVTATKELLQDTSDAIAIWVMDHDESVRRIAIPDASPDAIVDIVIETTTGFDMYSYTDGQWMDYGTQQKDNESAPSMAGTLASYRVLAGASELTIADESNE</sequence>
<evidence type="ECO:0000313" key="2">
    <source>
        <dbReference type="Proteomes" id="UP000030649"/>
    </source>
</evidence>
<gene>
    <name evidence="1" type="ORF">J07HQW1_01225</name>
</gene>
<accession>U1N472</accession>
<name>U1N472_9EURY</name>
<dbReference type="EMBL" id="KE356560">
    <property type="protein sequence ID" value="ERG91193.1"/>
    <property type="molecule type" value="Genomic_DNA"/>
</dbReference>